<keyword evidence="5 8" id="KW-1133">Transmembrane helix</keyword>
<proteinExistence type="inferred from homology"/>
<feature type="region of interest" description="Disordered" evidence="9">
    <location>
        <begin position="142"/>
        <end position="206"/>
    </location>
</feature>
<evidence type="ECO:0000256" key="7">
    <source>
        <dbReference type="ARBA" id="ARBA00023136"/>
    </source>
</evidence>
<evidence type="ECO:0000313" key="10">
    <source>
        <dbReference type="EMBL" id="ERN41937.1"/>
    </source>
</evidence>
<evidence type="ECO:0000256" key="9">
    <source>
        <dbReference type="SAM" id="MobiDB-lite"/>
    </source>
</evidence>
<keyword evidence="4 8" id="KW-0375">Hydrogen ion transport</keyword>
<protein>
    <recommendedName>
        <fullName evidence="8">Proton extrusion protein PxcA</fullName>
    </recommendedName>
</protein>
<keyword evidence="8" id="KW-0997">Cell inner membrane</keyword>
<evidence type="ECO:0000256" key="5">
    <source>
        <dbReference type="ARBA" id="ARBA00022989"/>
    </source>
</evidence>
<evidence type="ECO:0000256" key="8">
    <source>
        <dbReference type="HAMAP-Rule" id="MF_01308"/>
    </source>
</evidence>
<feature type="transmembrane region" description="Helical" evidence="8">
    <location>
        <begin position="377"/>
        <end position="397"/>
    </location>
</feature>
<dbReference type="PANTHER" id="PTHR33650">
    <property type="entry name" value="CHLOROPLAST ENVELOPE MEMBRANE PROTEIN-RELATED"/>
    <property type="match status" value="1"/>
</dbReference>
<dbReference type="EMBL" id="ASSJ01000036">
    <property type="protein sequence ID" value="ERN41937.1"/>
    <property type="molecule type" value="Genomic_DNA"/>
</dbReference>
<organism evidence="10 11">
    <name type="scientific">Rubidibacter lacunae KORDI 51-2</name>
    <dbReference type="NCBI Taxonomy" id="582515"/>
    <lineage>
        <taxon>Bacteria</taxon>
        <taxon>Bacillati</taxon>
        <taxon>Cyanobacteriota</taxon>
        <taxon>Cyanophyceae</taxon>
        <taxon>Oscillatoriophycideae</taxon>
        <taxon>Chroococcales</taxon>
        <taxon>Aphanothecaceae</taxon>
        <taxon>Rubidibacter</taxon>
    </lineage>
</organism>
<dbReference type="PATRIC" id="fig|582515.4.peg.1667"/>
<keyword evidence="6 8" id="KW-0406">Ion transport</keyword>
<feature type="transmembrane region" description="Helical" evidence="8">
    <location>
        <begin position="346"/>
        <end position="365"/>
    </location>
</feature>
<dbReference type="STRING" id="582515.KR51_00014730"/>
<evidence type="ECO:0000313" key="11">
    <source>
        <dbReference type="Proteomes" id="UP000016960"/>
    </source>
</evidence>
<keyword evidence="2 8" id="KW-0813">Transport</keyword>
<keyword evidence="3 8" id="KW-0812">Transmembrane</keyword>
<comment type="similarity">
    <text evidence="8">Belongs to the CemA family.</text>
</comment>
<keyword evidence="11" id="KW-1185">Reference proteome</keyword>
<dbReference type="OrthoDB" id="418298at2"/>
<keyword evidence="8" id="KW-1003">Cell membrane</keyword>
<comment type="function">
    <text evidence="8">Required for H(+) efflux immediately after light irradiation to form a rapid H(+) concentration gradient across the thylakoid membranes. Together with PxcL, contributes to transient H(+) uptake following dark to light transition.</text>
</comment>
<dbReference type="AlphaFoldDB" id="U5DM22"/>
<dbReference type="PANTHER" id="PTHR33650:SF2">
    <property type="entry name" value="CHLOROPLAST ENVELOPE MEMBRANE PROTEIN"/>
    <property type="match status" value="1"/>
</dbReference>
<dbReference type="HAMAP" id="MF_01308">
    <property type="entry name" value="CemA_PxcA"/>
    <property type="match status" value="1"/>
</dbReference>
<keyword evidence="7 8" id="KW-0472">Membrane</keyword>
<evidence type="ECO:0000256" key="1">
    <source>
        <dbReference type="ARBA" id="ARBA00004141"/>
    </source>
</evidence>
<dbReference type="Proteomes" id="UP000016960">
    <property type="component" value="Unassembled WGS sequence"/>
</dbReference>
<dbReference type="InterPro" id="IPR004282">
    <property type="entry name" value="CemA"/>
</dbReference>
<dbReference type="eggNOG" id="ENOG502Z8DN">
    <property type="taxonomic scope" value="Bacteria"/>
</dbReference>
<evidence type="ECO:0000256" key="2">
    <source>
        <dbReference type="ARBA" id="ARBA00022448"/>
    </source>
</evidence>
<feature type="transmembrane region" description="Helical" evidence="8">
    <location>
        <begin position="248"/>
        <end position="267"/>
    </location>
</feature>
<feature type="compositionally biased region" description="Basic and acidic residues" evidence="9">
    <location>
        <begin position="159"/>
        <end position="168"/>
    </location>
</feature>
<dbReference type="NCBIfam" id="NF002703">
    <property type="entry name" value="PRK02507.1-1"/>
    <property type="match status" value="1"/>
</dbReference>
<dbReference type="GO" id="GO:0015078">
    <property type="term" value="F:proton transmembrane transporter activity"/>
    <property type="evidence" value="ECO:0007669"/>
    <property type="project" value="UniProtKB-UniRule"/>
</dbReference>
<evidence type="ECO:0000256" key="3">
    <source>
        <dbReference type="ARBA" id="ARBA00022692"/>
    </source>
</evidence>
<accession>U5DM22</accession>
<comment type="caution">
    <text evidence="10">The sequence shown here is derived from an EMBL/GenBank/DDBJ whole genome shotgun (WGS) entry which is preliminary data.</text>
</comment>
<reference evidence="10 11" key="1">
    <citation type="submission" date="2013-05" db="EMBL/GenBank/DDBJ databases">
        <title>Draft genome sequence of Rubidibacter lacunae KORDI 51-2.</title>
        <authorList>
            <person name="Choi D.H."/>
            <person name="Noh J.H."/>
            <person name="Kwon K.-K."/>
            <person name="Lee J.-H."/>
            <person name="Ryu J.-Y."/>
        </authorList>
    </citation>
    <scope>NUCLEOTIDE SEQUENCE [LARGE SCALE GENOMIC DNA]</scope>
    <source>
        <strain evidence="10 11">KORDI 51-2</strain>
    </source>
</reference>
<name>U5DM22_9CHRO</name>
<comment type="subcellular location">
    <subcellularLocation>
        <location evidence="8">Cell inner membrane</location>
        <topology evidence="8">Multi-pass membrane protein</topology>
    </subcellularLocation>
    <subcellularLocation>
        <location evidence="1">Membrane</location>
        <topology evidence="1">Multi-pass membrane protein</topology>
    </subcellularLocation>
</comment>
<evidence type="ECO:0000256" key="6">
    <source>
        <dbReference type="ARBA" id="ARBA00023065"/>
    </source>
</evidence>
<dbReference type="Pfam" id="PF03040">
    <property type="entry name" value="CemA"/>
    <property type="match status" value="1"/>
</dbReference>
<sequence length="469" mass="53573">MNFRTLIRTARRWYYDTPERALDRAYDAALTIKAIEDKHFGGKPVDESNATGFSGRAVAYFQAEVRDTLKTARMRLTEFRASRSVMPFNTAQRDRRGAYDLADEERDAVIAEKLNFIDEIIARYEPPPALQTEPEQSSVALIPVKPGSQPQPIATLRPDAPRQREAQRNKPRASSAEYAGDDRIGSRPGNARNGKPNKSERMATEKTGVLPRSLLRTLNRVRRELDDNPNIEEEVVESYRTSRTNASVSIRFLLLLIIIPLLAHQLLKIPITYVVNDRWDPPDIQTVFLNRDIEEEAFVELQHFRERLEFRELIGISNFSAAERDAFLRKEAGEIADRYSKRGAEAIANIFADFGALVAFALVAYVRREDIAVVKTFIDSIIYGLSDSAKAFLIILFTDMFVGFHSPHGWEIILESVSRHFGVADSREFNFLFIATFPVILDTILKYWIFRYLNRISPSAVATYRNMNE</sequence>
<dbReference type="InParanoid" id="U5DM22"/>
<evidence type="ECO:0000256" key="4">
    <source>
        <dbReference type="ARBA" id="ARBA00022781"/>
    </source>
</evidence>
<dbReference type="RefSeq" id="WP_022606099.1">
    <property type="nucleotide sequence ID" value="NZ_ASSJ01000036.1"/>
</dbReference>
<gene>
    <name evidence="8" type="primary">pxcA</name>
    <name evidence="10" type="ORF">KR51_00014730</name>
</gene>
<feature type="transmembrane region" description="Helical" evidence="8">
    <location>
        <begin position="429"/>
        <end position="449"/>
    </location>
</feature>
<dbReference type="GO" id="GO:0005886">
    <property type="term" value="C:plasma membrane"/>
    <property type="evidence" value="ECO:0007669"/>
    <property type="project" value="UniProtKB-SubCell"/>
</dbReference>